<evidence type="ECO:0000256" key="1">
    <source>
        <dbReference type="SAM" id="Phobius"/>
    </source>
</evidence>
<reference evidence="2 3" key="1">
    <citation type="submission" date="2017-10" db="EMBL/GenBank/DDBJ databases">
        <title>Sequencing the genomes of 1000 actinobacteria strains.</title>
        <authorList>
            <person name="Klenk H.-P."/>
        </authorList>
    </citation>
    <scope>NUCLEOTIDE SEQUENCE [LARGE SCALE GENOMIC DNA]</scope>
    <source>
        <strain evidence="2 3">DSM 21838</strain>
    </source>
</reference>
<keyword evidence="1" id="KW-1133">Transmembrane helix</keyword>
<sequence>MTAALATEYRKLVTTRLWWILLLTMAAYMAFLAGVMGFTLAESPEAAGAGMPGTEPGAPMSPEQTARTVYTLATSLGYVFPVIVGALAMTGEFRHQTITPSLLAEPRRTVFLTAKMLSSLAVGLLFGVVGTLATVGAGAGVLALLGEPTYLGDPVVLRSAGLSVLALTVWAVVGVGFGTLLTNQVAAVVVLLAFTQFVEPILRIVLGQVDALEGVSKFLPGAAGEAITGSSFYADSGMAPGLLPSWAGLLVLLGYAVLLAVAGRLTTLRRDIT</sequence>
<feature type="transmembrane region" description="Helical" evidence="1">
    <location>
        <begin position="17"/>
        <end position="41"/>
    </location>
</feature>
<feature type="transmembrane region" description="Helical" evidence="1">
    <location>
        <begin position="69"/>
        <end position="89"/>
    </location>
</feature>
<comment type="caution">
    <text evidence="2">The sequence shown here is derived from an EMBL/GenBank/DDBJ whole genome shotgun (WGS) entry which is preliminary data.</text>
</comment>
<keyword evidence="1" id="KW-0472">Membrane</keyword>
<feature type="transmembrane region" description="Helical" evidence="1">
    <location>
        <begin position="155"/>
        <end position="178"/>
    </location>
</feature>
<feature type="transmembrane region" description="Helical" evidence="1">
    <location>
        <begin position="185"/>
        <end position="206"/>
    </location>
</feature>
<dbReference type="Proteomes" id="UP000222106">
    <property type="component" value="Unassembled WGS sequence"/>
</dbReference>
<dbReference type="AlphaFoldDB" id="A0A2A9EIV1"/>
<dbReference type="EMBL" id="PDJI01000004">
    <property type="protein sequence ID" value="PFG38441.1"/>
    <property type="molecule type" value="Genomic_DNA"/>
</dbReference>
<keyword evidence="1" id="KW-0812">Transmembrane</keyword>
<gene>
    <name evidence="2" type="ORF">ATJ97_0918</name>
</gene>
<feature type="transmembrane region" description="Helical" evidence="1">
    <location>
        <begin position="110"/>
        <end position="143"/>
    </location>
</feature>
<dbReference type="OrthoDB" id="5244396at2"/>
<dbReference type="RefSeq" id="WP_098482709.1">
    <property type="nucleotide sequence ID" value="NZ_PDJI01000004.1"/>
</dbReference>
<feature type="transmembrane region" description="Helical" evidence="1">
    <location>
        <begin position="246"/>
        <end position="265"/>
    </location>
</feature>
<name>A0A2A9EIV1_9MICO</name>
<keyword evidence="3" id="KW-1185">Reference proteome</keyword>
<protein>
    <submittedName>
        <fullName evidence="2">ABC-2 family transporter</fullName>
    </submittedName>
</protein>
<evidence type="ECO:0000313" key="3">
    <source>
        <dbReference type="Proteomes" id="UP000222106"/>
    </source>
</evidence>
<evidence type="ECO:0000313" key="2">
    <source>
        <dbReference type="EMBL" id="PFG38441.1"/>
    </source>
</evidence>
<organism evidence="2 3">
    <name type="scientific">Georgenia soli</name>
    <dbReference type="NCBI Taxonomy" id="638953"/>
    <lineage>
        <taxon>Bacteria</taxon>
        <taxon>Bacillati</taxon>
        <taxon>Actinomycetota</taxon>
        <taxon>Actinomycetes</taxon>
        <taxon>Micrococcales</taxon>
        <taxon>Bogoriellaceae</taxon>
        <taxon>Georgenia</taxon>
    </lineage>
</organism>
<proteinExistence type="predicted"/>
<accession>A0A2A9EIV1</accession>